<feature type="binding site" evidence="12">
    <location>
        <position position="199"/>
    </location>
    <ligand>
        <name>S-adenosyl-L-methionine</name>
        <dbReference type="ChEBI" id="CHEBI:59789"/>
    </ligand>
</feature>
<dbReference type="InterPro" id="IPR007197">
    <property type="entry name" value="rSAM"/>
</dbReference>
<protein>
    <recommendedName>
        <fullName evidence="12">Probable dual-specificity RNA methyltransferase RlmN</fullName>
        <ecNumber evidence="12">2.1.1.192</ecNumber>
    </recommendedName>
    <alternativeName>
        <fullName evidence="12">23S rRNA (adenine(2503)-C(2))-methyltransferase</fullName>
    </alternativeName>
    <alternativeName>
        <fullName evidence="12">23S rRNA m2A2503 methyltransferase</fullName>
    </alternativeName>
    <alternativeName>
        <fullName evidence="12">Ribosomal RNA large subunit methyltransferase N</fullName>
    </alternativeName>
    <alternativeName>
        <fullName evidence="12">tRNA (adenine(37)-C(2))-methyltransferase</fullName>
    </alternativeName>
    <alternativeName>
        <fullName evidence="12">tRNA m2A37 methyltransferase</fullName>
    </alternativeName>
</protein>
<feature type="binding site" evidence="12">
    <location>
        <position position="114"/>
    </location>
    <ligand>
        <name>[4Fe-4S] cluster</name>
        <dbReference type="ChEBI" id="CHEBI:49883"/>
        <note>4Fe-4S-S-AdoMet</note>
    </ligand>
</feature>
<dbReference type="InterPro" id="IPR058240">
    <property type="entry name" value="rSAM_sf"/>
</dbReference>
<accession>A0A1T4JL85</accession>
<dbReference type="OrthoDB" id="9793973at2"/>
<comment type="caution">
    <text evidence="12">Lacks conserved residue(s) required for the propagation of feature annotation.</text>
</comment>
<dbReference type="GO" id="GO:0046872">
    <property type="term" value="F:metal ion binding"/>
    <property type="evidence" value="ECO:0007669"/>
    <property type="project" value="UniProtKB-KW"/>
</dbReference>
<dbReference type="SUPFAM" id="SSF102114">
    <property type="entry name" value="Radical SAM enzymes"/>
    <property type="match status" value="1"/>
</dbReference>
<keyword evidence="5 12" id="KW-0489">Methyltransferase</keyword>
<evidence type="ECO:0000313" key="14">
    <source>
        <dbReference type="EMBL" id="SJZ30902.1"/>
    </source>
</evidence>
<feature type="binding site" evidence="12">
    <location>
        <position position="298"/>
    </location>
    <ligand>
        <name>S-adenosyl-L-methionine</name>
        <dbReference type="ChEBI" id="CHEBI:59789"/>
    </ligand>
</feature>
<dbReference type="EC" id="2.1.1.192" evidence="12"/>
<evidence type="ECO:0000259" key="13">
    <source>
        <dbReference type="PROSITE" id="PS51918"/>
    </source>
</evidence>
<dbReference type="InterPro" id="IPR004383">
    <property type="entry name" value="rRNA_lsu_MTrfase_RlmN/Cfr"/>
</dbReference>
<evidence type="ECO:0000256" key="3">
    <source>
        <dbReference type="ARBA" id="ARBA00022490"/>
    </source>
</evidence>
<dbReference type="InterPro" id="IPR013785">
    <property type="entry name" value="Aldolase_TIM"/>
</dbReference>
<comment type="subcellular location">
    <subcellularLocation>
        <location evidence="1 12">Cytoplasm</location>
    </subcellularLocation>
</comment>
<dbReference type="PROSITE" id="PS51918">
    <property type="entry name" value="RADICAL_SAM"/>
    <property type="match status" value="1"/>
</dbReference>
<keyword evidence="12" id="KW-1015">Disulfide bond</keyword>
<keyword evidence="10 12" id="KW-0408">Iron</keyword>
<dbReference type="RefSeq" id="WP_078808671.1">
    <property type="nucleotide sequence ID" value="NZ_FUWM01000003.1"/>
</dbReference>
<dbReference type="GO" id="GO:0070475">
    <property type="term" value="P:rRNA base methylation"/>
    <property type="evidence" value="ECO:0007669"/>
    <property type="project" value="UniProtKB-UniRule"/>
</dbReference>
<name>A0A1T4JL85_9FIRM</name>
<dbReference type="GO" id="GO:0019843">
    <property type="term" value="F:rRNA binding"/>
    <property type="evidence" value="ECO:0007669"/>
    <property type="project" value="UniProtKB-UniRule"/>
</dbReference>
<evidence type="ECO:0000256" key="4">
    <source>
        <dbReference type="ARBA" id="ARBA00022552"/>
    </source>
</evidence>
<comment type="cofactor">
    <cofactor evidence="12">
        <name>[4Fe-4S] cluster</name>
        <dbReference type="ChEBI" id="CHEBI:49883"/>
    </cofactor>
    <text evidence="12">Binds 1 [4Fe-4S] cluster. The cluster is coordinated with 3 cysteines and an exchangeable S-adenosyl-L-methionine.</text>
</comment>
<sequence>MVDKVDLSSLNFQGLEEFMANIGEAEFRAKQIANWIYKQGITDFNQMTNLSKGLQNKLKKVAYISQLQEITKSKSKDGTIKYLFELIDGKRIETVLMPYRDGRNSVCVSTQVGCGMGCNFCATGLQGLERNLTTGEIVGQVLKVQKLISGEEFGEPAVTNIVFMGMGEPLANYNNLLKAIEILNGNKGLNIGMRKITLSTCGLVPQIKKLAKEELQLVLAISLHAATDNLRDEMMPVNKRYPINELMTACEYYIKRTNRRITFEYALVDGVNNRVQDAKELAKLLSGFLCHVNLIPVNPVGELDLTRPDREDINNFKEILSKNGIQATVRLERGSDIEAACGQLRSKHKSSD</sequence>
<comment type="miscellaneous">
    <text evidence="12">Reaction proceeds by a ping-pong mechanism involving intermediate methylation of a conserved cysteine residue.</text>
</comment>
<keyword evidence="4 12" id="KW-0698">rRNA processing</keyword>
<dbReference type="PANTHER" id="PTHR30544">
    <property type="entry name" value="23S RRNA METHYLTRANSFERASE"/>
    <property type="match status" value="1"/>
</dbReference>
<evidence type="ECO:0000256" key="2">
    <source>
        <dbReference type="ARBA" id="ARBA00022485"/>
    </source>
</evidence>
<dbReference type="Pfam" id="PF21016">
    <property type="entry name" value="RlmN_N"/>
    <property type="match status" value="1"/>
</dbReference>
<feature type="active site" description="S-methylcysteine intermediate" evidence="12">
    <location>
        <position position="341"/>
    </location>
</feature>
<keyword evidence="11 12" id="KW-0411">Iron-sulfur</keyword>
<feature type="binding site" evidence="12">
    <location>
        <begin position="222"/>
        <end position="224"/>
    </location>
    <ligand>
        <name>S-adenosyl-L-methionine</name>
        <dbReference type="ChEBI" id="CHEBI:59789"/>
    </ligand>
</feature>
<dbReference type="PANTHER" id="PTHR30544:SF5">
    <property type="entry name" value="RADICAL SAM CORE DOMAIN-CONTAINING PROTEIN"/>
    <property type="match status" value="1"/>
</dbReference>
<evidence type="ECO:0000313" key="15">
    <source>
        <dbReference type="Proteomes" id="UP000190625"/>
    </source>
</evidence>
<dbReference type="GO" id="GO:0002935">
    <property type="term" value="F:tRNA (adenine(37)-C2)-methyltransferase activity"/>
    <property type="evidence" value="ECO:0007669"/>
    <property type="project" value="UniProtKB-UniRule"/>
</dbReference>
<dbReference type="Proteomes" id="UP000190625">
    <property type="component" value="Unassembled WGS sequence"/>
</dbReference>
<dbReference type="SFLD" id="SFLDS00029">
    <property type="entry name" value="Radical_SAM"/>
    <property type="match status" value="1"/>
</dbReference>
<feature type="domain" description="Radical SAM core" evidence="13">
    <location>
        <begin position="100"/>
        <end position="336"/>
    </location>
</feature>
<dbReference type="CDD" id="cd01335">
    <property type="entry name" value="Radical_SAM"/>
    <property type="match status" value="1"/>
</dbReference>
<dbReference type="HAMAP" id="MF_01849">
    <property type="entry name" value="RNA_methyltr_RlmN"/>
    <property type="match status" value="1"/>
</dbReference>
<dbReference type="SFLD" id="SFLDG01062">
    <property type="entry name" value="methyltransferase_(Class_A)"/>
    <property type="match status" value="1"/>
</dbReference>
<dbReference type="NCBIfam" id="TIGR00048">
    <property type="entry name" value="rRNA_mod_RlmN"/>
    <property type="match status" value="1"/>
</dbReference>
<dbReference type="GO" id="GO:0030488">
    <property type="term" value="P:tRNA methylation"/>
    <property type="evidence" value="ECO:0007669"/>
    <property type="project" value="UniProtKB-UniRule"/>
</dbReference>
<gene>
    <name evidence="12" type="primary">rlmN</name>
    <name evidence="14" type="ORF">SAMN02745118_00136</name>
</gene>
<dbReference type="GO" id="GO:0000049">
    <property type="term" value="F:tRNA binding"/>
    <property type="evidence" value="ECO:0007669"/>
    <property type="project" value="UniProtKB-UniRule"/>
</dbReference>
<feature type="binding site" evidence="12">
    <location>
        <position position="118"/>
    </location>
    <ligand>
        <name>[4Fe-4S] cluster</name>
        <dbReference type="ChEBI" id="CHEBI:49883"/>
        <note>4Fe-4S-S-AdoMet</note>
    </ligand>
</feature>
<feature type="binding site" evidence="12">
    <location>
        <position position="121"/>
    </location>
    <ligand>
        <name>[4Fe-4S] cluster</name>
        <dbReference type="ChEBI" id="CHEBI:49883"/>
        <note>4Fe-4S-S-AdoMet</note>
    </ligand>
</feature>
<dbReference type="InterPro" id="IPR040072">
    <property type="entry name" value="Methyltransferase_A"/>
</dbReference>
<evidence type="ECO:0000256" key="8">
    <source>
        <dbReference type="ARBA" id="ARBA00022694"/>
    </source>
</evidence>
<proteinExistence type="inferred from homology"/>
<comment type="similarity">
    <text evidence="12">Belongs to the radical SAM superfamily. RlmN family.</text>
</comment>
<dbReference type="EMBL" id="FUWM01000003">
    <property type="protein sequence ID" value="SJZ30902.1"/>
    <property type="molecule type" value="Genomic_DNA"/>
</dbReference>
<evidence type="ECO:0000256" key="11">
    <source>
        <dbReference type="ARBA" id="ARBA00023014"/>
    </source>
</evidence>
<dbReference type="GO" id="GO:0051539">
    <property type="term" value="F:4 iron, 4 sulfur cluster binding"/>
    <property type="evidence" value="ECO:0007669"/>
    <property type="project" value="UniProtKB-UniRule"/>
</dbReference>
<comment type="catalytic activity">
    <reaction evidence="12">
        <text>adenosine(2503) in 23S rRNA + 2 reduced [2Fe-2S]-[ferredoxin] + 2 S-adenosyl-L-methionine = 2-methyladenosine(2503) in 23S rRNA + 5'-deoxyadenosine + L-methionine + 2 oxidized [2Fe-2S]-[ferredoxin] + S-adenosyl-L-homocysteine</text>
        <dbReference type="Rhea" id="RHEA:42916"/>
        <dbReference type="Rhea" id="RHEA-COMP:10000"/>
        <dbReference type="Rhea" id="RHEA-COMP:10001"/>
        <dbReference type="Rhea" id="RHEA-COMP:10152"/>
        <dbReference type="Rhea" id="RHEA-COMP:10282"/>
        <dbReference type="ChEBI" id="CHEBI:17319"/>
        <dbReference type="ChEBI" id="CHEBI:33737"/>
        <dbReference type="ChEBI" id="CHEBI:33738"/>
        <dbReference type="ChEBI" id="CHEBI:57844"/>
        <dbReference type="ChEBI" id="CHEBI:57856"/>
        <dbReference type="ChEBI" id="CHEBI:59789"/>
        <dbReference type="ChEBI" id="CHEBI:74411"/>
        <dbReference type="ChEBI" id="CHEBI:74497"/>
        <dbReference type="EC" id="2.1.1.192"/>
    </reaction>
</comment>
<evidence type="ECO:0000256" key="7">
    <source>
        <dbReference type="ARBA" id="ARBA00022691"/>
    </source>
</evidence>
<dbReference type="AlphaFoldDB" id="A0A1T4JL85"/>
<organism evidence="14 15">
    <name type="scientific">Selenihalanaerobacter shriftii</name>
    <dbReference type="NCBI Taxonomy" id="142842"/>
    <lineage>
        <taxon>Bacteria</taxon>
        <taxon>Bacillati</taxon>
        <taxon>Bacillota</taxon>
        <taxon>Clostridia</taxon>
        <taxon>Halanaerobiales</taxon>
        <taxon>Halobacteroidaceae</taxon>
        <taxon>Selenihalanaerobacter</taxon>
    </lineage>
</organism>
<dbReference type="Gene3D" id="3.20.20.70">
    <property type="entry name" value="Aldolase class I"/>
    <property type="match status" value="1"/>
</dbReference>
<dbReference type="PIRSF" id="PIRSF006004">
    <property type="entry name" value="CHP00048"/>
    <property type="match status" value="1"/>
</dbReference>
<comment type="function">
    <text evidence="12">Specifically methylates position 2 of adenine 2503 in 23S rRNA and position 2 of adenine 37 in tRNAs.</text>
</comment>
<dbReference type="SFLD" id="SFLDF00275">
    <property type="entry name" value="adenosine_C2_methyltransferase"/>
    <property type="match status" value="1"/>
</dbReference>
<keyword evidence="15" id="KW-1185">Reference proteome</keyword>
<dbReference type="Pfam" id="PF04055">
    <property type="entry name" value="Radical_SAM"/>
    <property type="match status" value="1"/>
</dbReference>
<dbReference type="GO" id="GO:0070040">
    <property type="term" value="F:rRNA (adenine(2503)-C2-)-methyltransferase activity"/>
    <property type="evidence" value="ECO:0007669"/>
    <property type="project" value="UniProtKB-UniRule"/>
</dbReference>
<feature type="active site" description="Proton acceptor" evidence="12">
    <location>
        <position position="93"/>
    </location>
</feature>
<evidence type="ECO:0000256" key="12">
    <source>
        <dbReference type="HAMAP-Rule" id="MF_01849"/>
    </source>
</evidence>
<dbReference type="Gene3D" id="1.10.150.530">
    <property type="match status" value="1"/>
</dbReference>
<keyword evidence="6 12" id="KW-0808">Transferase</keyword>
<dbReference type="FunFam" id="3.20.20.70:FF:000014">
    <property type="entry name" value="Probable dual-specificity RNA methyltransferase RlmN"/>
    <property type="match status" value="1"/>
</dbReference>
<keyword evidence="8 12" id="KW-0819">tRNA processing</keyword>
<evidence type="ECO:0000256" key="9">
    <source>
        <dbReference type="ARBA" id="ARBA00022723"/>
    </source>
</evidence>
<keyword evidence="7 12" id="KW-0949">S-adenosyl-L-methionine</keyword>
<keyword evidence="2 12" id="KW-0004">4Fe-4S</keyword>
<dbReference type="InterPro" id="IPR027492">
    <property type="entry name" value="RNA_MTrfase_RlmN"/>
</dbReference>
<dbReference type="InterPro" id="IPR048641">
    <property type="entry name" value="RlmN_N"/>
</dbReference>
<dbReference type="GO" id="GO:0005737">
    <property type="term" value="C:cytoplasm"/>
    <property type="evidence" value="ECO:0007669"/>
    <property type="project" value="UniProtKB-SubCell"/>
</dbReference>
<evidence type="ECO:0000256" key="10">
    <source>
        <dbReference type="ARBA" id="ARBA00023004"/>
    </source>
</evidence>
<evidence type="ECO:0000256" key="5">
    <source>
        <dbReference type="ARBA" id="ARBA00022603"/>
    </source>
</evidence>
<keyword evidence="3 12" id="KW-0963">Cytoplasm</keyword>
<evidence type="ECO:0000256" key="1">
    <source>
        <dbReference type="ARBA" id="ARBA00004496"/>
    </source>
</evidence>
<dbReference type="STRING" id="142842.SAMN02745118_00136"/>
<comment type="catalytic activity">
    <reaction evidence="12">
        <text>adenosine(37) in tRNA + 2 reduced [2Fe-2S]-[ferredoxin] + 2 S-adenosyl-L-methionine = 2-methyladenosine(37) in tRNA + 5'-deoxyadenosine + L-methionine + 2 oxidized [2Fe-2S]-[ferredoxin] + S-adenosyl-L-homocysteine</text>
        <dbReference type="Rhea" id="RHEA:43332"/>
        <dbReference type="Rhea" id="RHEA-COMP:10000"/>
        <dbReference type="Rhea" id="RHEA-COMP:10001"/>
        <dbReference type="Rhea" id="RHEA-COMP:10162"/>
        <dbReference type="Rhea" id="RHEA-COMP:10485"/>
        <dbReference type="ChEBI" id="CHEBI:17319"/>
        <dbReference type="ChEBI" id="CHEBI:33737"/>
        <dbReference type="ChEBI" id="CHEBI:33738"/>
        <dbReference type="ChEBI" id="CHEBI:57844"/>
        <dbReference type="ChEBI" id="CHEBI:57856"/>
        <dbReference type="ChEBI" id="CHEBI:59789"/>
        <dbReference type="ChEBI" id="CHEBI:74411"/>
        <dbReference type="ChEBI" id="CHEBI:74497"/>
        <dbReference type="EC" id="2.1.1.192"/>
    </reaction>
</comment>
<keyword evidence="9 12" id="KW-0479">Metal-binding</keyword>
<feature type="binding site" evidence="12">
    <location>
        <begin position="167"/>
        <end position="168"/>
    </location>
    <ligand>
        <name>S-adenosyl-L-methionine</name>
        <dbReference type="ChEBI" id="CHEBI:59789"/>
    </ligand>
</feature>
<evidence type="ECO:0000256" key="6">
    <source>
        <dbReference type="ARBA" id="ARBA00022679"/>
    </source>
</evidence>
<reference evidence="15" key="1">
    <citation type="submission" date="2017-02" db="EMBL/GenBank/DDBJ databases">
        <authorList>
            <person name="Varghese N."/>
            <person name="Submissions S."/>
        </authorList>
    </citation>
    <scope>NUCLEOTIDE SEQUENCE [LARGE SCALE GENOMIC DNA]</scope>
    <source>
        <strain evidence="15">ATCC BAA-73</strain>
    </source>
</reference>